<accession>A0ABW4PBX2</accession>
<dbReference type="Pfam" id="PF12821">
    <property type="entry name" value="ThrE_2"/>
    <property type="match status" value="1"/>
</dbReference>
<dbReference type="PANTHER" id="PTHR34390:SF2">
    <property type="entry name" value="SUCCINATE TRANSPORTER SUBUNIT YJJP-RELATED"/>
    <property type="match status" value="1"/>
</dbReference>
<keyword evidence="4 7" id="KW-1133">Transmembrane helix</keyword>
<dbReference type="RefSeq" id="WP_378488098.1">
    <property type="nucleotide sequence ID" value="NZ_JBHUFB010000022.1"/>
</dbReference>
<evidence type="ECO:0000313" key="10">
    <source>
        <dbReference type="EMBL" id="MFD1815638.1"/>
    </source>
</evidence>
<evidence type="ECO:0000256" key="4">
    <source>
        <dbReference type="ARBA" id="ARBA00022989"/>
    </source>
</evidence>
<feature type="domain" description="Threonine/Serine exporter ThrE" evidence="9">
    <location>
        <begin position="319"/>
        <end position="443"/>
    </location>
</feature>
<evidence type="ECO:0000259" key="9">
    <source>
        <dbReference type="Pfam" id="PF12821"/>
    </source>
</evidence>
<dbReference type="InterPro" id="IPR050539">
    <property type="entry name" value="ThrE_Dicarb/AminoAcid_Exp"/>
</dbReference>
<keyword evidence="11" id="KW-1185">Reference proteome</keyword>
<dbReference type="EMBL" id="JBHUFB010000022">
    <property type="protein sequence ID" value="MFD1815638.1"/>
    <property type="molecule type" value="Genomic_DNA"/>
</dbReference>
<feature type="transmembrane region" description="Helical" evidence="7">
    <location>
        <begin position="340"/>
        <end position="359"/>
    </location>
</feature>
<evidence type="ECO:0000256" key="3">
    <source>
        <dbReference type="ARBA" id="ARBA00022692"/>
    </source>
</evidence>
<feature type="transmembrane region" description="Helical" evidence="7">
    <location>
        <begin position="365"/>
        <end position="383"/>
    </location>
</feature>
<evidence type="ECO:0000256" key="5">
    <source>
        <dbReference type="ARBA" id="ARBA00023136"/>
    </source>
</evidence>
<feature type="transmembrane region" description="Helical" evidence="7">
    <location>
        <begin position="390"/>
        <end position="408"/>
    </location>
</feature>
<proteinExistence type="inferred from homology"/>
<dbReference type="InterPro" id="IPR024528">
    <property type="entry name" value="ThrE_2"/>
</dbReference>
<organism evidence="10 11">
    <name type="scientific">Rhodococcus gannanensis</name>
    <dbReference type="NCBI Taxonomy" id="1960308"/>
    <lineage>
        <taxon>Bacteria</taxon>
        <taxon>Bacillati</taxon>
        <taxon>Actinomycetota</taxon>
        <taxon>Actinomycetes</taxon>
        <taxon>Mycobacteriales</taxon>
        <taxon>Nocardiaceae</taxon>
        <taxon>Rhodococcus</taxon>
    </lineage>
</organism>
<gene>
    <name evidence="10" type="ORF">ACFSJG_25775</name>
</gene>
<dbReference type="InterPro" id="IPR010619">
    <property type="entry name" value="ThrE-like_N"/>
</dbReference>
<dbReference type="Pfam" id="PF06738">
    <property type="entry name" value="ThrE"/>
    <property type="match status" value="1"/>
</dbReference>
<feature type="transmembrane region" description="Helical" evidence="7">
    <location>
        <begin position="206"/>
        <end position="226"/>
    </location>
</feature>
<reference evidence="11" key="1">
    <citation type="journal article" date="2019" name="Int. J. Syst. Evol. Microbiol.">
        <title>The Global Catalogue of Microorganisms (GCM) 10K type strain sequencing project: providing services to taxonomists for standard genome sequencing and annotation.</title>
        <authorList>
            <consortium name="The Broad Institute Genomics Platform"/>
            <consortium name="The Broad Institute Genome Sequencing Center for Infectious Disease"/>
            <person name="Wu L."/>
            <person name="Ma J."/>
        </authorList>
    </citation>
    <scope>NUCLEOTIDE SEQUENCE [LARGE SCALE GENOMIC DNA]</scope>
    <source>
        <strain evidence="11">DT72</strain>
    </source>
</reference>
<evidence type="ECO:0000256" key="6">
    <source>
        <dbReference type="ARBA" id="ARBA00034125"/>
    </source>
</evidence>
<feature type="transmembrane region" description="Helical" evidence="7">
    <location>
        <begin position="269"/>
        <end position="295"/>
    </location>
</feature>
<comment type="subcellular location">
    <subcellularLocation>
        <location evidence="1">Cell membrane</location>
        <topology evidence="1">Multi-pass membrane protein</topology>
    </subcellularLocation>
</comment>
<sequence>MAWWQSAVTTLGKLVGERAVVDEPVAAPTPLQPIDLTEDARVAQVLDLAVRSGEVLLAAGTSAVDTAAQVQFVAATYGLARCDVDVTYNSIRVSAYRGPTMPPATSMRIVHYRSLDFTRLAAVDKLTRQLRTEAIDPVIALAEISAITHSPHPYNRWVATIAWSGMAASVAMLLGGGTLIALVSLLTTAVIYLVNTSLNRFGLPIFFQQVVGGFIAASPAGILYALREPLSLDVKPSLVIAAGLTVLLSGLALVGSVQDAITGAPVTGVARFFEVLMLTGGMIAGVALSLRIAAAFGTPLPLTAPSQFSTSLTELPVQVVAGAATSLFFALACYAERRAVVVAALSGAAGILVLNLGLAMLIGPVVGTAIAATVVGFVGGLLARRALTPPLVIAVSGITPLLPGLSLYRGLYALLNDELLLGISGMMSAFGIGVALAAGVTLGEWGARTLRRPRMLRRTEALRYPFLQRMQNGSGARNLWFWR</sequence>
<comment type="caution">
    <text evidence="10">The sequence shown here is derived from an EMBL/GenBank/DDBJ whole genome shotgun (WGS) entry which is preliminary data.</text>
</comment>
<feature type="transmembrane region" description="Helical" evidence="7">
    <location>
        <begin position="420"/>
        <end position="447"/>
    </location>
</feature>
<protein>
    <submittedName>
        <fullName evidence="10">Threonine/serine exporter ThrE family protein</fullName>
    </submittedName>
</protein>
<feature type="transmembrane region" description="Helical" evidence="7">
    <location>
        <begin position="161"/>
        <end position="194"/>
    </location>
</feature>
<evidence type="ECO:0000313" key="11">
    <source>
        <dbReference type="Proteomes" id="UP001597286"/>
    </source>
</evidence>
<evidence type="ECO:0000256" key="2">
    <source>
        <dbReference type="ARBA" id="ARBA00022475"/>
    </source>
</evidence>
<keyword evidence="2" id="KW-1003">Cell membrane</keyword>
<feature type="transmembrane region" description="Helical" evidence="7">
    <location>
        <begin position="315"/>
        <end position="333"/>
    </location>
</feature>
<dbReference type="PANTHER" id="PTHR34390">
    <property type="entry name" value="UPF0442 PROTEIN YJJB-RELATED"/>
    <property type="match status" value="1"/>
</dbReference>
<feature type="domain" description="Threonine/serine exporter-like N-terminal" evidence="8">
    <location>
        <begin position="47"/>
        <end position="292"/>
    </location>
</feature>
<comment type="similarity">
    <text evidence="6">Belongs to the ThrE exporter (TC 2.A.79) family.</text>
</comment>
<name>A0ABW4PBX2_9NOCA</name>
<evidence type="ECO:0000256" key="1">
    <source>
        <dbReference type="ARBA" id="ARBA00004651"/>
    </source>
</evidence>
<evidence type="ECO:0000259" key="8">
    <source>
        <dbReference type="Pfam" id="PF06738"/>
    </source>
</evidence>
<dbReference type="Proteomes" id="UP001597286">
    <property type="component" value="Unassembled WGS sequence"/>
</dbReference>
<keyword evidence="5 7" id="KW-0472">Membrane</keyword>
<feature type="transmembrane region" description="Helical" evidence="7">
    <location>
        <begin position="238"/>
        <end position="257"/>
    </location>
</feature>
<evidence type="ECO:0000256" key="7">
    <source>
        <dbReference type="SAM" id="Phobius"/>
    </source>
</evidence>
<keyword evidence="3 7" id="KW-0812">Transmembrane</keyword>